<evidence type="ECO:0000313" key="3">
    <source>
        <dbReference type="Proteomes" id="UP000663860"/>
    </source>
</evidence>
<proteinExistence type="predicted"/>
<sequence>MKNRSGPVRSEPANTYHFENTFAPLGGERVLKIYECNEGCSRCCGPKTRIALTDHRIIARHQQPRICYCCGEGAHIDTSIFLRDIELISEASQRKHSCCSLLIFACLTCTWPCFLLGICCGLCCNCCGDRPKVLEVRGGFGAESLTFKHTDAKAAANDLSAMILPFKTS</sequence>
<comment type="caution">
    <text evidence="1">The sequence shown here is derived from an EMBL/GenBank/DDBJ whole genome shotgun (WGS) entry which is preliminary data.</text>
</comment>
<protein>
    <submittedName>
        <fullName evidence="1">Uncharacterized protein</fullName>
    </submittedName>
</protein>
<dbReference type="AlphaFoldDB" id="A0A815HPF0"/>
<dbReference type="Proteomes" id="UP000663868">
    <property type="component" value="Unassembled WGS sequence"/>
</dbReference>
<dbReference type="EMBL" id="CAJOBB010002090">
    <property type="protein sequence ID" value="CAF3936914.1"/>
    <property type="molecule type" value="Genomic_DNA"/>
</dbReference>
<organism evidence="1 3">
    <name type="scientific">Adineta steineri</name>
    <dbReference type="NCBI Taxonomy" id="433720"/>
    <lineage>
        <taxon>Eukaryota</taxon>
        <taxon>Metazoa</taxon>
        <taxon>Spiralia</taxon>
        <taxon>Gnathifera</taxon>
        <taxon>Rotifera</taxon>
        <taxon>Eurotatoria</taxon>
        <taxon>Bdelloidea</taxon>
        <taxon>Adinetida</taxon>
        <taxon>Adinetidae</taxon>
        <taxon>Adineta</taxon>
    </lineage>
</organism>
<gene>
    <name evidence="1" type="ORF">IZO911_LOCUS36959</name>
    <name evidence="2" type="ORF">KXQ929_LOCUS24796</name>
</gene>
<name>A0A815HPF0_9BILA</name>
<evidence type="ECO:0000313" key="2">
    <source>
        <dbReference type="EMBL" id="CAF3936914.1"/>
    </source>
</evidence>
<dbReference type="EMBL" id="CAJNOE010000895">
    <property type="protein sequence ID" value="CAF1354486.1"/>
    <property type="molecule type" value="Genomic_DNA"/>
</dbReference>
<reference evidence="1" key="1">
    <citation type="submission" date="2021-02" db="EMBL/GenBank/DDBJ databases">
        <authorList>
            <person name="Nowell W R."/>
        </authorList>
    </citation>
    <scope>NUCLEOTIDE SEQUENCE</scope>
</reference>
<evidence type="ECO:0000313" key="1">
    <source>
        <dbReference type="EMBL" id="CAF1354486.1"/>
    </source>
</evidence>
<dbReference type="Proteomes" id="UP000663860">
    <property type="component" value="Unassembled WGS sequence"/>
</dbReference>
<accession>A0A815HPF0</accession>